<dbReference type="PANTHER" id="PTHR43863">
    <property type="entry name" value="HYDROLASE, PUTATIVE (AFU_ORTHOLOGUE AFUA_1G03140)-RELATED"/>
    <property type="match status" value="1"/>
</dbReference>
<feature type="domain" description="Glycoside hydrolase family 31 TIM barrel" evidence="3">
    <location>
        <begin position="299"/>
        <end position="638"/>
    </location>
</feature>
<evidence type="ECO:0000259" key="6">
    <source>
        <dbReference type="Pfam" id="PF21365"/>
    </source>
</evidence>
<dbReference type="SUPFAM" id="SSF51445">
    <property type="entry name" value="(Trans)glycosidases"/>
    <property type="match status" value="1"/>
</dbReference>
<dbReference type="InterPro" id="IPR000322">
    <property type="entry name" value="Glyco_hydro_31_TIM"/>
</dbReference>
<evidence type="ECO:0000259" key="3">
    <source>
        <dbReference type="Pfam" id="PF01055"/>
    </source>
</evidence>
<dbReference type="AlphaFoldDB" id="A0A6N2ZK33"/>
<organism evidence="7">
    <name type="scientific">Paraprevotella clara</name>
    <dbReference type="NCBI Taxonomy" id="454154"/>
    <lineage>
        <taxon>Bacteria</taxon>
        <taxon>Pseudomonadati</taxon>
        <taxon>Bacteroidota</taxon>
        <taxon>Bacteroidia</taxon>
        <taxon>Bacteroidales</taxon>
        <taxon>Prevotellaceae</taxon>
        <taxon>Paraprevotella</taxon>
    </lineage>
</organism>
<dbReference type="SUPFAM" id="SSF51011">
    <property type="entry name" value="Glycosyl hydrolase domain"/>
    <property type="match status" value="1"/>
</dbReference>
<dbReference type="InterPro" id="IPR025887">
    <property type="entry name" value="Glyco_hydro_31_N_dom"/>
</dbReference>
<dbReference type="InterPro" id="IPR051816">
    <property type="entry name" value="Glycosyl_Hydrolase_31"/>
</dbReference>
<dbReference type="InterPro" id="IPR013780">
    <property type="entry name" value="Glyco_hydro_b"/>
</dbReference>
<comment type="similarity">
    <text evidence="1 2">Belongs to the glycosyl hydrolase 31 family.</text>
</comment>
<dbReference type="InterPro" id="IPR033403">
    <property type="entry name" value="DUF5110"/>
</dbReference>
<keyword evidence="2 7" id="KW-0326">Glycosidase</keyword>
<dbReference type="GO" id="GO:0061634">
    <property type="term" value="F:alpha-D-xyloside xylohydrolase"/>
    <property type="evidence" value="ECO:0007669"/>
    <property type="project" value="UniProtKB-EC"/>
</dbReference>
<feature type="domain" description="DUF5110" evidence="5">
    <location>
        <begin position="761"/>
        <end position="827"/>
    </location>
</feature>
<evidence type="ECO:0000259" key="5">
    <source>
        <dbReference type="Pfam" id="PF17137"/>
    </source>
</evidence>
<name>A0A6N2ZK33_9BACT</name>
<evidence type="ECO:0000256" key="1">
    <source>
        <dbReference type="ARBA" id="ARBA00007806"/>
    </source>
</evidence>
<keyword evidence="2 7" id="KW-0378">Hydrolase</keyword>
<dbReference type="Pfam" id="PF21365">
    <property type="entry name" value="Glyco_hydro_31_3rd"/>
    <property type="match status" value="1"/>
</dbReference>
<reference evidence="7" key="1">
    <citation type="submission" date="2019-11" db="EMBL/GenBank/DDBJ databases">
        <authorList>
            <person name="Feng L."/>
        </authorList>
    </citation>
    <scope>NUCLEOTIDE SEQUENCE</scope>
    <source>
        <strain evidence="7">PclaraLFYP37</strain>
    </source>
</reference>
<feature type="domain" description="Glycoside hydrolase family 31 N-terminal" evidence="4">
    <location>
        <begin position="66"/>
        <end position="231"/>
    </location>
</feature>
<dbReference type="Pfam" id="PF17137">
    <property type="entry name" value="DUF5110"/>
    <property type="match status" value="1"/>
</dbReference>
<evidence type="ECO:0000313" key="7">
    <source>
        <dbReference type="EMBL" id="VYT78080.1"/>
    </source>
</evidence>
<dbReference type="SUPFAM" id="SSF74650">
    <property type="entry name" value="Galactose mutarotase-like"/>
    <property type="match status" value="1"/>
</dbReference>
<sequence length="854" mass="98163">MKIEEVINSWRSFIETRKTGRFCFQSMTGAALCFFIFVGSVSVTAADDGYVMLKNGVYCRTADGRMRVEFVSPDIVRVRYTREADFLGNGTIVCVERTENKVPFQVASVSGGLSLQSDSLEVRVDLNTCALTYKDARTGKVLLSERQDMPREAEKTYMENVVYDPDSRRIEKTADGEKEVMDVLRRDTVGWTWKFRNHFRWSEGEALYGLGCHMEDFLDLRGKTMYLCQHNLKEMVPVLNSTAGYGLLFDAGCGMKFQDGAEGGFMELEAAKEVDYYFMKGSTMDRVVAQYRKLTGQSPMMPRYIFGYIQSKERYTHSKELVDVVQEYRRRQVPLDVIVQDWNYWPGGQWGYMKMNRENYPDPRALADSIHAWDAKLMVSIWPNPTNCPQTKDFERRGFMLPRSVYDAFNPLARARYWEYADGEFFGNGFDAWWCDCTEPLDADWRPMPEGYGWDSHKERWKGNLALLDGVLGAERSSLFSLYHSKGLYENQRATTDRKRVVNLTRSSYAGQQRYSTITWNGDTHASWKSFAQQIPQGLNFMATGCPYWTVDIGSFFTRKGREWFRAGDFDAGVDDMGYREYYVRMLQYGAFLPLFRSHGTDTPREIWRFGRPGEPFYDSILRMIRLRYRLIPYIYSLAGKVTQESYTMSRLLAFDFADDARVHDIKDEFMFGPAFLVCPVTRPMYYDKGSVALQGVEKARAVYLPEGTDWVDFWSGKKYRGGRDVKADAPIDKIPLFVRQGSIVPMGPVVQHTGELPGKELTIVVYPGRDAVFTLYEDEGDNYGYEQGRFSTIRMEWDDSRGVLSVGQREGSFPGMEESRKFRVVLGGSADEVFREGAGVEVRYDGAATECRL</sequence>
<dbReference type="GO" id="GO:0005975">
    <property type="term" value="P:carbohydrate metabolic process"/>
    <property type="evidence" value="ECO:0007669"/>
    <property type="project" value="InterPro"/>
</dbReference>
<dbReference type="Gene3D" id="2.60.40.1760">
    <property type="entry name" value="glycosyl hydrolase (family 31)"/>
    <property type="match status" value="1"/>
</dbReference>
<dbReference type="InterPro" id="IPR017853">
    <property type="entry name" value="GH"/>
</dbReference>
<dbReference type="CDD" id="cd14752">
    <property type="entry name" value="GH31_N"/>
    <property type="match status" value="1"/>
</dbReference>
<evidence type="ECO:0000259" key="4">
    <source>
        <dbReference type="Pfam" id="PF13802"/>
    </source>
</evidence>
<proteinExistence type="inferred from homology"/>
<dbReference type="PANTHER" id="PTHR43863:SF2">
    <property type="entry name" value="MALTASE-GLUCOAMYLASE"/>
    <property type="match status" value="1"/>
</dbReference>
<gene>
    <name evidence="7" type="primary">yicI_1</name>
    <name evidence="7" type="ORF">PCLFYP37_01102</name>
</gene>
<dbReference type="GO" id="GO:0030246">
    <property type="term" value="F:carbohydrate binding"/>
    <property type="evidence" value="ECO:0007669"/>
    <property type="project" value="InterPro"/>
</dbReference>
<dbReference type="Gene3D" id="2.60.40.1180">
    <property type="entry name" value="Golgi alpha-mannosidase II"/>
    <property type="match status" value="2"/>
</dbReference>
<feature type="domain" description="Glycosyl hydrolase family 31 C-terminal" evidence="6">
    <location>
        <begin position="648"/>
        <end position="745"/>
    </location>
</feature>
<dbReference type="EMBL" id="CACRUT010000006">
    <property type="protein sequence ID" value="VYT78080.1"/>
    <property type="molecule type" value="Genomic_DNA"/>
</dbReference>
<evidence type="ECO:0000256" key="2">
    <source>
        <dbReference type="RuleBase" id="RU361185"/>
    </source>
</evidence>
<accession>A0A6N2ZK33</accession>
<dbReference type="CDD" id="cd06591">
    <property type="entry name" value="GH31_xylosidase_XylS"/>
    <property type="match status" value="1"/>
</dbReference>
<dbReference type="Pfam" id="PF01055">
    <property type="entry name" value="Glyco_hydro_31_2nd"/>
    <property type="match status" value="1"/>
</dbReference>
<dbReference type="InterPro" id="IPR011013">
    <property type="entry name" value="Gal_mutarotase_sf_dom"/>
</dbReference>
<dbReference type="Pfam" id="PF13802">
    <property type="entry name" value="Gal_mutarotas_2"/>
    <property type="match status" value="1"/>
</dbReference>
<dbReference type="Gene3D" id="3.20.20.80">
    <property type="entry name" value="Glycosidases"/>
    <property type="match status" value="1"/>
</dbReference>
<protein>
    <submittedName>
        <fullName evidence="7">Alpha-xylosidase</fullName>
        <ecNumber evidence="7">3.2.1.177</ecNumber>
    </submittedName>
</protein>
<dbReference type="EC" id="3.2.1.177" evidence="7"/>
<dbReference type="InterPro" id="IPR048395">
    <property type="entry name" value="Glyco_hydro_31_C"/>
</dbReference>